<protein>
    <submittedName>
        <fullName evidence="1">Uncharacterized protein</fullName>
    </submittedName>
</protein>
<keyword evidence="2" id="KW-1185">Reference proteome</keyword>
<organism evidence="1 2">
    <name type="scientific">Corynebacterium oculi</name>
    <dbReference type="NCBI Taxonomy" id="1544416"/>
    <lineage>
        <taxon>Bacteria</taxon>
        <taxon>Bacillati</taxon>
        <taxon>Actinomycetota</taxon>
        <taxon>Actinomycetes</taxon>
        <taxon>Mycobacteriales</taxon>
        <taxon>Corynebacteriaceae</taxon>
        <taxon>Corynebacterium</taxon>
    </lineage>
</organism>
<proteinExistence type="predicted"/>
<gene>
    <name evidence="1" type="ORF">Cocul_01703</name>
</gene>
<comment type="caution">
    <text evidence="1">The sequence shown here is derived from an EMBL/GenBank/DDBJ whole genome shotgun (WGS) entry which is preliminary data.</text>
</comment>
<sequence>MPGHPRWRFWHFIFSKEFYCIARNNSAAPGRATRTLPGTGAIYAVTTVPVTPLSASLAQASDVIMALR</sequence>
<evidence type="ECO:0000313" key="1">
    <source>
        <dbReference type="EMBL" id="KQB83632.1"/>
    </source>
</evidence>
<dbReference type="AlphaFoldDB" id="A0A0Q0TXB6"/>
<accession>A0A0Q0TXB6</accession>
<dbReference type="Proteomes" id="UP000050517">
    <property type="component" value="Unassembled WGS sequence"/>
</dbReference>
<reference evidence="1 2" key="1">
    <citation type="submission" date="2015-10" db="EMBL/GenBank/DDBJ databases">
        <title>Corynebacteirum lowii and Corynebacterium oculi species nova, derived from human clinical disease and and emended description of Corynebacterium mastiditis.</title>
        <authorList>
            <person name="Bernard K."/>
            <person name="Pacheco A.L."/>
            <person name="Mcdougall C."/>
            <person name="Burtx T."/>
            <person name="Weibe D."/>
            <person name="Tyler S."/>
            <person name="Olson A.B."/>
            <person name="Cnockaert M."/>
            <person name="Eguchi H."/>
            <person name="Kuwahara T."/>
            <person name="Nakayama-Imaohji H."/>
            <person name="Boudewijins M."/>
            <person name="Van Hoecke F."/>
            <person name="Bernier A.-M."/>
            <person name="Vandamme P."/>
        </authorList>
    </citation>
    <scope>NUCLEOTIDE SEQUENCE [LARGE SCALE GENOMIC DNA]</scope>
    <source>
        <strain evidence="1 2">NML 130210</strain>
    </source>
</reference>
<dbReference type="EMBL" id="LKST01000003">
    <property type="protein sequence ID" value="KQB83632.1"/>
    <property type="molecule type" value="Genomic_DNA"/>
</dbReference>
<name>A0A0Q0TXB6_9CORY</name>
<evidence type="ECO:0000313" key="2">
    <source>
        <dbReference type="Proteomes" id="UP000050517"/>
    </source>
</evidence>